<sequence length="81" mass="8854">MNQFAEICGSGLWPLSISGMSCARGANVKKGAIVPALTELSHGECVYFFPQCCFYSLALYGGFLMQEDLLHEGIVTAIYRK</sequence>
<reference evidence="1" key="1">
    <citation type="thesis" date="2020" institute="ProQuest LLC" country="789 East Eisenhower Parkway, Ann Arbor, MI, USA">
        <title>Comparative Genomics and Chromosome Evolution.</title>
        <authorList>
            <person name="Mudd A.B."/>
        </authorList>
    </citation>
    <scope>NUCLEOTIDE SEQUENCE</scope>
    <source>
        <strain evidence="1">237g6f4</strain>
        <tissue evidence="1">Blood</tissue>
    </source>
</reference>
<keyword evidence="2" id="KW-1185">Reference proteome</keyword>
<comment type="caution">
    <text evidence="1">The sequence shown here is derived from an EMBL/GenBank/DDBJ whole genome shotgun (WGS) entry which is preliminary data.</text>
</comment>
<dbReference type="AlphaFoldDB" id="A0AAV7BID6"/>
<gene>
    <name evidence="1" type="ORF">GDO81_012003</name>
</gene>
<dbReference type="Proteomes" id="UP000824782">
    <property type="component" value="Unassembled WGS sequence"/>
</dbReference>
<accession>A0AAV7BID6</accession>
<name>A0AAV7BID6_ENGPU</name>
<proteinExistence type="predicted"/>
<organism evidence="1 2">
    <name type="scientific">Engystomops pustulosus</name>
    <name type="common">Tungara frog</name>
    <name type="synonym">Physalaemus pustulosus</name>
    <dbReference type="NCBI Taxonomy" id="76066"/>
    <lineage>
        <taxon>Eukaryota</taxon>
        <taxon>Metazoa</taxon>
        <taxon>Chordata</taxon>
        <taxon>Craniata</taxon>
        <taxon>Vertebrata</taxon>
        <taxon>Euteleostomi</taxon>
        <taxon>Amphibia</taxon>
        <taxon>Batrachia</taxon>
        <taxon>Anura</taxon>
        <taxon>Neobatrachia</taxon>
        <taxon>Hyloidea</taxon>
        <taxon>Leptodactylidae</taxon>
        <taxon>Leiuperinae</taxon>
        <taxon>Engystomops</taxon>
    </lineage>
</organism>
<evidence type="ECO:0000313" key="2">
    <source>
        <dbReference type="Proteomes" id="UP000824782"/>
    </source>
</evidence>
<evidence type="ECO:0000313" key="1">
    <source>
        <dbReference type="EMBL" id="KAG8572289.1"/>
    </source>
</evidence>
<dbReference type="EMBL" id="WNYA01000005">
    <property type="protein sequence ID" value="KAG8572289.1"/>
    <property type="molecule type" value="Genomic_DNA"/>
</dbReference>
<protein>
    <submittedName>
        <fullName evidence="1">Uncharacterized protein</fullName>
    </submittedName>
</protein>